<evidence type="ECO:0000256" key="1">
    <source>
        <dbReference type="SAM" id="MobiDB-lite"/>
    </source>
</evidence>
<evidence type="ECO:0000313" key="2">
    <source>
        <dbReference type="EMBL" id="KAH3844915.1"/>
    </source>
</evidence>
<gene>
    <name evidence="2" type="ORF">DPMN_087181</name>
</gene>
<proteinExistence type="predicted"/>
<protein>
    <submittedName>
        <fullName evidence="2">Uncharacterized protein</fullName>
    </submittedName>
</protein>
<reference evidence="2" key="2">
    <citation type="submission" date="2020-11" db="EMBL/GenBank/DDBJ databases">
        <authorList>
            <person name="McCartney M.A."/>
            <person name="Auch B."/>
            <person name="Kono T."/>
            <person name="Mallez S."/>
            <person name="Becker A."/>
            <person name="Gohl D.M."/>
            <person name="Silverstein K.A.T."/>
            <person name="Koren S."/>
            <person name="Bechman K.B."/>
            <person name="Herman A."/>
            <person name="Abrahante J.E."/>
            <person name="Garbe J."/>
        </authorList>
    </citation>
    <scope>NUCLEOTIDE SEQUENCE</scope>
    <source>
        <strain evidence="2">Duluth1</strain>
        <tissue evidence="2">Whole animal</tissue>
    </source>
</reference>
<comment type="caution">
    <text evidence="2">The sequence shown here is derived from an EMBL/GenBank/DDBJ whole genome shotgun (WGS) entry which is preliminary data.</text>
</comment>
<accession>A0A9D4KSB6</accession>
<reference evidence="2" key="1">
    <citation type="journal article" date="2019" name="bioRxiv">
        <title>The Genome of the Zebra Mussel, Dreissena polymorpha: A Resource for Invasive Species Research.</title>
        <authorList>
            <person name="McCartney M.A."/>
            <person name="Auch B."/>
            <person name="Kono T."/>
            <person name="Mallez S."/>
            <person name="Zhang Y."/>
            <person name="Obille A."/>
            <person name="Becker A."/>
            <person name="Abrahante J.E."/>
            <person name="Garbe J."/>
            <person name="Badalamenti J.P."/>
            <person name="Herman A."/>
            <person name="Mangelson H."/>
            <person name="Liachko I."/>
            <person name="Sullivan S."/>
            <person name="Sone E.D."/>
            <person name="Koren S."/>
            <person name="Silverstein K.A.T."/>
            <person name="Beckman K.B."/>
            <person name="Gohl D.M."/>
        </authorList>
    </citation>
    <scope>NUCLEOTIDE SEQUENCE</scope>
    <source>
        <strain evidence="2">Duluth1</strain>
        <tissue evidence="2">Whole animal</tissue>
    </source>
</reference>
<dbReference type="Proteomes" id="UP000828390">
    <property type="component" value="Unassembled WGS sequence"/>
</dbReference>
<keyword evidence="3" id="KW-1185">Reference proteome</keyword>
<dbReference type="EMBL" id="JAIWYP010000003">
    <property type="protein sequence ID" value="KAH3844915.1"/>
    <property type="molecule type" value="Genomic_DNA"/>
</dbReference>
<dbReference type="AlphaFoldDB" id="A0A9D4KSB6"/>
<sequence>MDNKATFSGKVTPPTTACTGDSAMDENKKAKPSSTKGKALASSSKKDGSPKPSSEIAGPPKTPDETNIDLKLICREMKEFMTILQGAIAKHDGVLESVCGRLSSLEESGNCHGNFDEGELYDDCEDGEVLELASDKTTDTPVVVDKHISERESRFLALSSQFKNQETTCSDIEEELAQMSRLCSEMVSRMKSRQK</sequence>
<name>A0A9D4KSB6_DREPO</name>
<organism evidence="2 3">
    <name type="scientific">Dreissena polymorpha</name>
    <name type="common">Zebra mussel</name>
    <name type="synonym">Mytilus polymorpha</name>
    <dbReference type="NCBI Taxonomy" id="45954"/>
    <lineage>
        <taxon>Eukaryota</taxon>
        <taxon>Metazoa</taxon>
        <taxon>Spiralia</taxon>
        <taxon>Lophotrochozoa</taxon>
        <taxon>Mollusca</taxon>
        <taxon>Bivalvia</taxon>
        <taxon>Autobranchia</taxon>
        <taxon>Heteroconchia</taxon>
        <taxon>Euheterodonta</taxon>
        <taxon>Imparidentia</taxon>
        <taxon>Neoheterodontei</taxon>
        <taxon>Myida</taxon>
        <taxon>Dreissenoidea</taxon>
        <taxon>Dreissenidae</taxon>
        <taxon>Dreissena</taxon>
    </lineage>
</organism>
<feature type="region of interest" description="Disordered" evidence="1">
    <location>
        <begin position="1"/>
        <end position="66"/>
    </location>
</feature>
<evidence type="ECO:0000313" key="3">
    <source>
        <dbReference type="Proteomes" id="UP000828390"/>
    </source>
</evidence>